<dbReference type="EMBL" id="KI630281">
    <property type="protein sequence ID" value="EYU42682.1"/>
    <property type="molecule type" value="Genomic_DNA"/>
</dbReference>
<evidence type="ECO:0000313" key="2">
    <source>
        <dbReference type="Proteomes" id="UP000030748"/>
    </source>
</evidence>
<accession>A0A022RQB3</accession>
<protein>
    <submittedName>
        <fullName evidence="1">Uncharacterized protein</fullName>
    </submittedName>
</protein>
<sequence length="165" mass="18288">MKKDLNGGAEMSNQKHSTTKSKQVYPIIEPCFDYYSYATIVSITKLRNLTVGLLESGTCTTTSKLLRLAPPRVRHQQSPVVPDQNILDLLLRLLVDVFLVEDLGGVTAALDADAHVDSGEALAAEEEDWLERLVAEDLRLDQLDWDSVHLDQSAAALAKNLVREM</sequence>
<dbReference type="AlphaFoldDB" id="A0A022RQB3"/>
<organism evidence="1 2">
    <name type="scientific">Erythranthe guttata</name>
    <name type="common">Yellow monkey flower</name>
    <name type="synonym">Mimulus guttatus</name>
    <dbReference type="NCBI Taxonomy" id="4155"/>
    <lineage>
        <taxon>Eukaryota</taxon>
        <taxon>Viridiplantae</taxon>
        <taxon>Streptophyta</taxon>
        <taxon>Embryophyta</taxon>
        <taxon>Tracheophyta</taxon>
        <taxon>Spermatophyta</taxon>
        <taxon>Magnoliopsida</taxon>
        <taxon>eudicotyledons</taxon>
        <taxon>Gunneridae</taxon>
        <taxon>Pentapetalae</taxon>
        <taxon>asterids</taxon>
        <taxon>lamiids</taxon>
        <taxon>Lamiales</taxon>
        <taxon>Phrymaceae</taxon>
        <taxon>Erythranthe</taxon>
    </lineage>
</organism>
<reference evidence="1 2" key="1">
    <citation type="journal article" date="2013" name="Proc. Natl. Acad. Sci. U.S.A.">
        <title>Fine-scale variation in meiotic recombination in Mimulus inferred from population shotgun sequencing.</title>
        <authorList>
            <person name="Hellsten U."/>
            <person name="Wright K.M."/>
            <person name="Jenkins J."/>
            <person name="Shu S."/>
            <person name="Yuan Y."/>
            <person name="Wessler S.R."/>
            <person name="Schmutz J."/>
            <person name="Willis J.H."/>
            <person name="Rokhsar D.S."/>
        </authorList>
    </citation>
    <scope>NUCLEOTIDE SEQUENCE [LARGE SCALE GENOMIC DNA]</scope>
    <source>
        <strain evidence="2">cv. DUN x IM62</strain>
    </source>
</reference>
<dbReference type="Proteomes" id="UP000030748">
    <property type="component" value="Unassembled WGS sequence"/>
</dbReference>
<name>A0A022RQB3_ERYGU</name>
<gene>
    <name evidence="1" type="ORF">MIMGU_mgv11b023423mg</name>
</gene>
<evidence type="ECO:0000313" key="1">
    <source>
        <dbReference type="EMBL" id="EYU42682.1"/>
    </source>
</evidence>
<keyword evidence="2" id="KW-1185">Reference proteome</keyword>
<proteinExistence type="predicted"/>